<dbReference type="AlphaFoldDB" id="A0A2W1NSV1"/>
<proteinExistence type="predicted"/>
<dbReference type="Pfam" id="PF01541">
    <property type="entry name" value="GIY-YIG"/>
    <property type="match status" value="1"/>
</dbReference>
<feature type="domain" description="GIY-YIG" evidence="1">
    <location>
        <begin position="1"/>
        <end position="79"/>
    </location>
</feature>
<accession>A0A2W1NSV1</accession>
<dbReference type="RefSeq" id="WP_111061623.1">
    <property type="nucleotide sequence ID" value="NZ_JBHUCU010000007.1"/>
</dbReference>
<dbReference type="Proteomes" id="UP000249248">
    <property type="component" value="Unassembled WGS sequence"/>
</dbReference>
<evidence type="ECO:0000313" key="2">
    <source>
        <dbReference type="EMBL" id="PZE18722.1"/>
    </source>
</evidence>
<sequence>MANCYIIHSESLNRFYTGITTDSVEERLIKHNDGSYGAHRFTSKASDWKIFLIIELTDYSHAVRLEKFIKSQKSAKYIQNLKKNPELVEKIVLRTK</sequence>
<reference evidence="2 3" key="1">
    <citation type="submission" date="2018-06" db="EMBL/GenBank/DDBJ databases">
        <title>The draft genome sequence of Crocinitomix sp. SM1701.</title>
        <authorList>
            <person name="Zhang X."/>
        </authorList>
    </citation>
    <scope>NUCLEOTIDE SEQUENCE [LARGE SCALE GENOMIC DNA]</scope>
    <source>
        <strain evidence="2 3">SM1701</strain>
    </source>
</reference>
<organism evidence="2 3">
    <name type="scientific">Putridiphycobacter roseus</name>
    <dbReference type="NCBI Taxonomy" id="2219161"/>
    <lineage>
        <taxon>Bacteria</taxon>
        <taxon>Pseudomonadati</taxon>
        <taxon>Bacteroidota</taxon>
        <taxon>Flavobacteriia</taxon>
        <taxon>Flavobacteriales</taxon>
        <taxon>Crocinitomicaceae</taxon>
        <taxon>Putridiphycobacter</taxon>
    </lineage>
</organism>
<comment type="caution">
    <text evidence="2">The sequence shown here is derived from an EMBL/GenBank/DDBJ whole genome shotgun (WGS) entry which is preliminary data.</text>
</comment>
<keyword evidence="3" id="KW-1185">Reference proteome</keyword>
<gene>
    <name evidence="2" type="ORF">DNU06_02515</name>
</gene>
<dbReference type="InterPro" id="IPR000305">
    <property type="entry name" value="GIY-YIG_endonuc"/>
</dbReference>
<name>A0A2W1NSV1_9FLAO</name>
<dbReference type="InterPro" id="IPR035901">
    <property type="entry name" value="GIY-YIG_endonuc_sf"/>
</dbReference>
<dbReference type="Gene3D" id="3.40.1440.10">
    <property type="entry name" value="GIY-YIG endonuclease"/>
    <property type="match status" value="1"/>
</dbReference>
<dbReference type="SUPFAM" id="SSF82771">
    <property type="entry name" value="GIY-YIG endonuclease"/>
    <property type="match status" value="1"/>
</dbReference>
<dbReference type="PROSITE" id="PS50164">
    <property type="entry name" value="GIY_YIG"/>
    <property type="match status" value="1"/>
</dbReference>
<dbReference type="OrthoDB" id="1495241at2"/>
<evidence type="ECO:0000313" key="3">
    <source>
        <dbReference type="Proteomes" id="UP000249248"/>
    </source>
</evidence>
<evidence type="ECO:0000259" key="1">
    <source>
        <dbReference type="PROSITE" id="PS50164"/>
    </source>
</evidence>
<protein>
    <recommendedName>
        <fullName evidence="1">GIY-YIG domain-containing protein</fullName>
    </recommendedName>
</protein>
<dbReference type="EMBL" id="QKSB01000001">
    <property type="protein sequence ID" value="PZE18722.1"/>
    <property type="molecule type" value="Genomic_DNA"/>
</dbReference>